<keyword evidence="2" id="KW-1185">Reference proteome</keyword>
<comment type="caution">
    <text evidence="1">The sequence shown here is derived from an EMBL/GenBank/DDBJ whole genome shotgun (WGS) entry which is preliminary data.</text>
</comment>
<dbReference type="OrthoDB" id="9791620at2"/>
<dbReference type="AlphaFoldDB" id="A0A418XSR6"/>
<dbReference type="RefSeq" id="WP_119811101.1">
    <property type="nucleotide sequence ID" value="NZ_QYUP01000114.1"/>
</dbReference>
<reference evidence="1 2" key="1">
    <citation type="submission" date="2018-09" db="EMBL/GenBank/DDBJ databases">
        <authorList>
            <person name="Zhu H."/>
        </authorList>
    </citation>
    <scope>NUCLEOTIDE SEQUENCE [LARGE SCALE GENOMIC DNA]</scope>
    <source>
        <strain evidence="1 2">K1S02-61</strain>
    </source>
</reference>
<sequence length="465" mass="52389">MALSSADGNALVPIFEDGQMLSTGLNILLGERSSGKTYTLEKIRERIENPKYIAQFSLVQQNDASEKDFNNEIQNNRSIFVDGYLGGFKAIMDEVINIDLHANDVKFDAYLESLLKSATEADRQDAYSKTALFSESEFAIAEPKSLEGLIDALVIVIENLEYRDVIEKHVQLASLKNLACELILMFRARSRDIKKKKLANGIIKDVKAQLRMRTSATQVAEIDFLSYSLDRAKVRKFEALATVMKNEATIRNESIQGFRVEAKRTAYAGAGEIKSASGTSLAFKEAHKCYDQPYSYLQELLNIEGLSRSDIYKLFVKISHRILNRDGFEVSGGERSEFRLLQHIRDAQNYDILLIDEPESSFDNLFLRSDVNQILKDISLIMPVVVVTHNNTVGASIGADYILYAKKEMENGKPHYRLYSGRPSDKTLTAIDGRTIETHTVVMNSLEAGVDAYEGRKTRYENIKN</sequence>
<proteinExistence type="predicted"/>
<dbReference type="InterPro" id="IPR027417">
    <property type="entry name" value="P-loop_NTPase"/>
</dbReference>
<protein>
    <submittedName>
        <fullName evidence="1">Histidinol phosphatase</fullName>
    </submittedName>
</protein>
<gene>
    <name evidence="1" type="ORF">D3872_12620</name>
</gene>
<evidence type="ECO:0000313" key="1">
    <source>
        <dbReference type="EMBL" id="RJG15650.1"/>
    </source>
</evidence>
<organism evidence="1 2">
    <name type="scientific">Massilia cavernae</name>
    <dbReference type="NCBI Taxonomy" id="2320864"/>
    <lineage>
        <taxon>Bacteria</taxon>
        <taxon>Pseudomonadati</taxon>
        <taxon>Pseudomonadota</taxon>
        <taxon>Betaproteobacteria</taxon>
        <taxon>Burkholderiales</taxon>
        <taxon>Oxalobacteraceae</taxon>
        <taxon>Telluria group</taxon>
        <taxon>Massilia</taxon>
    </lineage>
</organism>
<dbReference type="SUPFAM" id="SSF52540">
    <property type="entry name" value="P-loop containing nucleoside triphosphate hydrolases"/>
    <property type="match status" value="1"/>
</dbReference>
<dbReference type="Proteomes" id="UP000284006">
    <property type="component" value="Unassembled WGS sequence"/>
</dbReference>
<accession>A0A418XSR6</accession>
<evidence type="ECO:0000313" key="2">
    <source>
        <dbReference type="Proteomes" id="UP000284006"/>
    </source>
</evidence>
<dbReference type="Gene3D" id="3.40.50.300">
    <property type="entry name" value="P-loop containing nucleotide triphosphate hydrolases"/>
    <property type="match status" value="1"/>
</dbReference>
<name>A0A418XSR6_9BURK</name>
<dbReference type="EMBL" id="QYUP01000114">
    <property type="protein sequence ID" value="RJG15650.1"/>
    <property type="molecule type" value="Genomic_DNA"/>
</dbReference>